<comment type="caution">
    <text evidence="1">The sequence shown here is derived from an EMBL/GenBank/DDBJ whole genome shotgun (WGS) entry which is preliminary data.</text>
</comment>
<proteinExistence type="predicted"/>
<reference evidence="1" key="2">
    <citation type="submission" date="2020-11" db="EMBL/GenBank/DDBJ databases">
        <authorList>
            <person name="McCartney M.A."/>
            <person name="Auch B."/>
            <person name="Kono T."/>
            <person name="Mallez S."/>
            <person name="Becker A."/>
            <person name="Gohl D.M."/>
            <person name="Silverstein K.A.T."/>
            <person name="Koren S."/>
            <person name="Bechman K.B."/>
            <person name="Herman A."/>
            <person name="Abrahante J.E."/>
            <person name="Garbe J."/>
        </authorList>
    </citation>
    <scope>NUCLEOTIDE SEQUENCE</scope>
    <source>
        <strain evidence="1">Duluth1</strain>
        <tissue evidence="1">Whole animal</tissue>
    </source>
</reference>
<organism evidence="1 2">
    <name type="scientific">Dreissena polymorpha</name>
    <name type="common">Zebra mussel</name>
    <name type="synonym">Mytilus polymorpha</name>
    <dbReference type="NCBI Taxonomy" id="45954"/>
    <lineage>
        <taxon>Eukaryota</taxon>
        <taxon>Metazoa</taxon>
        <taxon>Spiralia</taxon>
        <taxon>Lophotrochozoa</taxon>
        <taxon>Mollusca</taxon>
        <taxon>Bivalvia</taxon>
        <taxon>Autobranchia</taxon>
        <taxon>Heteroconchia</taxon>
        <taxon>Euheterodonta</taxon>
        <taxon>Imparidentia</taxon>
        <taxon>Neoheterodontei</taxon>
        <taxon>Myida</taxon>
        <taxon>Dreissenoidea</taxon>
        <taxon>Dreissenidae</taxon>
        <taxon>Dreissena</taxon>
    </lineage>
</organism>
<dbReference type="Proteomes" id="UP000828390">
    <property type="component" value="Unassembled WGS sequence"/>
</dbReference>
<evidence type="ECO:0000313" key="2">
    <source>
        <dbReference type="Proteomes" id="UP000828390"/>
    </source>
</evidence>
<accession>A0A9D3Y195</accession>
<reference evidence="1" key="1">
    <citation type="journal article" date="2019" name="bioRxiv">
        <title>The Genome of the Zebra Mussel, Dreissena polymorpha: A Resource for Invasive Species Research.</title>
        <authorList>
            <person name="McCartney M.A."/>
            <person name="Auch B."/>
            <person name="Kono T."/>
            <person name="Mallez S."/>
            <person name="Zhang Y."/>
            <person name="Obille A."/>
            <person name="Becker A."/>
            <person name="Abrahante J.E."/>
            <person name="Garbe J."/>
            <person name="Badalamenti J.P."/>
            <person name="Herman A."/>
            <person name="Mangelson H."/>
            <person name="Liachko I."/>
            <person name="Sullivan S."/>
            <person name="Sone E.D."/>
            <person name="Koren S."/>
            <person name="Silverstein K.A.T."/>
            <person name="Beckman K.B."/>
            <person name="Gohl D.M."/>
        </authorList>
    </citation>
    <scope>NUCLEOTIDE SEQUENCE</scope>
    <source>
        <strain evidence="1">Duluth1</strain>
        <tissue evidence="1">Whole animal</tissue>
    </source>
</reference>
<gene>
    <name evidence="1" type="ORF">DPMN_192323</name>
</gene>
<dbReference type="EMBL" id="JAIWYP010000030">
    <property type="protein sequence ID" value="KAH3691792.1"/>
    <property type="molecule type" value="Genomic_DNA"/>
</dbReference>
<keyword evidence="2" id="KW-1185">Reference proteome</keyword>
<sequence>MPEKHCSGVSLCSNTHKLAGVIGSLFEETGLKNIIVTVYGENTIVHIETGKAVQKALRCHFPVDKCLNRQLLAEMTQADLDIQILLDQAEEL</sequence>
<evidence type="ECO:0000313" key="1">
    <source>
        <dbReference type="EMBL" id="KAH3691792.1"/>
    </source>
</evidence>
<protein>
    <submittedName>
        <fullName evidence="1">Uncharacterized protein</fullName>
    </submittedName>
</protein>
<name>A0A9D3Y195_DREPO</name>
<dbReference type="AlphaFoldDB" id="A0A9D3Y195"/>